<dbReference type="Pfam" id="PF22863">
    <property type="entry name" value="TraI_middle"/>
    <property type="match status" value="1"/>
</dbReference>
<gene>
    <name evidence="8" type="ORF">H0484_14690</name>
</gene>
<feature type="compositionally biased region" description="Basic and acidic residues" evidence="2">
    <location>
        <begin position="367"/>
        <end position="390"/>
    </location>
</feature>
<evidence type="ECO:0000256" key="1">
    <source>
        <dbReference type="SAM" id="Coils"/>
    </source>
</evidence>
<evidence type="ECO:0000259" key="7">
    <source>
        <dbReference type="Pfam" id="PF22863"/>
    </source>
</evidence>
<feature type="region of interest" description="Disordered" evidence="2">
    <location>
        <begin position="862"/>
        <end position="891"/>
    </location>
</feature>
<sequence length="891" mass="101476">MIVKKVPNPKKSAGKATRIGNLADYIREPGQDNPGEKCLYAGARGFIMDDPDSQTAEMIALSQEAVRSKDTINHYVLSWREGEQPSPEQVEEAVSIFMDELGWKDHQAIYGLHKDTDNIHLHIAINRVHPDTLKIVEKNRGFDIELGHRAIAMIEHAQGWQREQNGRYQVLENGELARAQHDPNKPREPSQKKKDMESRTGEKSAQRVAIENGAEIIKRAQTWEQLHCELAAEGMRYEKTGSGATVFVGDVPVKASDVDRNASLSKMQKRLGAYEPAPQRQQVVKREPEPIKPDVPGWKDYITGRKAHYADKTAHKLEQDKRQELERKALQEKQKAQRAEIMRGSWKGRGEVLNAMRSVVAAEQAAEKAALKERHQKEREQHRERFRPYPDLEQWQRMQNRPDLAEQWRHRASEPQRIEGDRSEPPTPRDIRAFAPEIVGQQVQYSRRDEGGEGRGVSFVDKGKSIEINDWRNRDSTLAALQLSAQKWGSFTVTGNDEYKAMCVKLAAEHGFKINNPELQESIQQERQRMRQERAQAMKSEQLKQFEQYAAAVGAERYRVTSIKMHADGRKQTFIVDKKDGVTRGFTPQEIEQRTPEMQRLQRRGENLYYTPLSDKKHHILIDDMNREKLERLIRDGYQPAAVLESSPGNYQAIVTVPKLGTPHDRDVGNRLSDALNREYGDPKLSGAIHPHRAPGYENRKPKHQREDGSYPAVRLLKAERRECVKTLALSSQINADYERQAAAKAQQQTLSKAKPALELAAASGSAVDAYQRHYRDVLKRQGGAGVDLSRVDSMIAVRMRVTGHSQAEIEGAIGQCAPAIRQKDEGRDWSDYAQRTARYAYSAAGERQAAELGKYRQQWEKLEGREPQRPQELAKPTRQRERDSGPSLGR</sequence>
<keyword evidence="9" id="KW-1185">Reference proteome</keyword>
<accession>A0ABS8CG18</accession>
<dbReference type="Pfam" id="PF16793">
    <property type="entry name" value="RepB_primase"/>
    <property type="match status" value="1"/>
</dbReference>
<evidence type="ECO:0000259" key="4">
    <source>
        <dbReference type="Pfam" id="PF16793"/>
    </source>
</evidence>
<keyword evidence="1" id="KW-0175">Coiled coil</keyword>
<evidence type="ECO:0000259" key="5">
    <source>
        <dbReference type="Pfam" id="PF18821"/>
    </source>
</evidence>
<dbReference type="InterPro" id="IPR054366">
    <property type="entry name" value="RepB/MobA-like_C"/>
</dbReference>
<evidence type="ECO:0000313" key="8">
    <source>
        <dbReference type="EMBL" id="MCB5364987.1"/>
    </source>
</evidence>
<dbReference type="EMBL" id="JACDXW010000013">
    <property type="protein sequence ID" value="MCB5364987.1"/>
    <property type="molecule type" value="Genomic_DNA"/>
</dbReference>
<feature type="domain" description="Large polyvalent protein-associated" evidence="5">
    <location>
        <begin position="454"/>
        <end position="527"/>
    </location>
</feature>
<feature type="compositionally biased region" description="Basic and acidic residues" evidence="2">
    <location>
        <begin position="403"/>
        <end position="429"/>
    </location>
</feature>
<dbReference type="Pfam" id="PF03432">
    <property type="entry name" value="Relaxase"/>
    <property type="match status" value="1"/>
</dbReference>
<feature type="domain" description="RepB-like DNA primase" evidence="4">
    <location>
        <begin position="552"/>
        <end position="741"/>
    </location>
</feature>
<dbReference type="InterPro" id="IPR039459">
    <property type="entry name" value="RepB-like_DNA_primase_dom"/>
</dbReference>
<proteinExistence type="predicted"/>
<dbReference type="Pfam" id="PF18821">
    <property type="entry name" value="LPD7"/>
    <property type="match status" value="1"/>
</dbReference>
<feature type="coiled-coil region" evidence="1">
    <location>
        <begin position="516"/>
        <end position="543"/>
    </location>
</feature>
<dbReference type="NCBIfam" id="NF041893">
    <property type="entry name" value="TraI_MobP_relax"/>
    <property type="match status" value="1"/>
</dbReference>
<organism evidence="8 9">
    <name type="scientific">Mesopusillimonas faecipullorum</name>
    <dbReference type="NCBI Taxonomy" id="2755040"/>
    <lineage>
        <taxon>Bacteria</taxon>
        <taxon>Pseudomonadati</taxon>
        <taxon>Pseudomonadota</taxon>
        <taxon>Betaproteobacteria</taxon>
        <taxon>Burkholderiales</taxon>
        <taxon>Alcaligenaceae</taxon>
        <taxon>Mesopusillimonas</taxon>
    </lineage>
</organism>
<evidence type="ECO:0000256" key="2">
    <source>
        <dbReference type="SAM" id="MobiDB-lite"/>
    </source>
</evidence>
<dbReference type="InterPro" id="IPR049751">
    <property type="entry name" value="TraI/MobA_relaxases"/>
</dbReference>
<feature type="domain" description="MobA/VirD2-like nuclease" evidence="3">
    <location>
        <begin position="42"/>
        <end position="160"/>
    </location>
</feature>
<dbReference type="InterPro" id="IPR040677">
    <property type="entry name" value="LPD7"/>
</dbReference>
<feature type="region of interest" description="Disordered" evidence="2">
    <location>
        <begin position="277"/>
        <end position="299"/>
    </location>
</feature>
<reference evidence="8 9" key="1">
    <citation type="submission" date="2020-07" db="EMBL/GenBank/DDBJ databases">
        <title>Pusillimonas sp. nov., isolated from poultry manure in Taiwan.</title>
        <authorList>
            <person name="Lin S.-Y."/>
            <person name="Tang Y.-S."/>
            <person name="Young C.-C."/>
        </authorList>
    </citation>
    <scope>NUCLEOTIDE SEQUENCE [LARGE SCALE GENOMIC DNA]</scope>
    <source>
        <strain evidence="8 9">CC-YST705</strain>
    </source>
</reference>
<feature type="region of interest" description="Disordered" evidence="2">
    <location>
        <begin position="682"/>
        <end position="708"/>
    </location>
</feature>
<feature type="region of interest" description="Disordered" evidence="2">
    <location>
        <begin position="175"/>
        <end position="206"/>
    </location>
</feature>
<dbReference type="InterPro" id="IPR005094">
    <property type="entry name" value="Endonuclease_MobA/VirD2"/>
</dbReference>
<feature type="domain" description="RepB/MobA-like C-terminal" evidence="6">
    <location>
        <begin position="787"/>
        <end position="841"/>
    </location>
</feature>
<dbReference type="Proteomes" id="UP000776983">
    <property type="component" value="Unassembled WGS sequence"/>
</dbReference>
<evidence type="ECO:0000259" key="6">
    <source>
        <dbReference type="Pfam" id="PF22448"/>
    </source>
</evidence>
<dbReference type="Pfam" id="PF22448">
    <property type="entry name" value="RepB_primase_C"/>
    <property type="match status" value="1"/>
</dbReference>
<comment type="caution">
    <text evidence="8">The sequence shown here is derived from an EMBL/GenBank/DDBJ whole genome shotgun (WGS) entry which is preliminary data.</text>
</comment>
<name>A0ABS8CG18_9BURK</name>
<protein>
    <submittedName>
        <fullName evidence="8">Relaxase/mobilization nuclease domain-containing protein</fullName>
    </submittedName>
</protein>
<dbReference type="InterPro" id="IPR054462">
    <property type="entry name" value="TraI_M"/>
</dbReference>
<dbReference type="Gene3D" id="1.10.1240.50">
    <property type="match status" value="1"/>
</dbReference>
<dbReference type="RefSeq" id="WP_226955416.1">
    <property type="nucleotide sequence ID" value="NZ_JACDXW010000013.1"/>
</dbReference>
<feature type="domain" description="TraI-like middle" evidence="7">
    <location>
        <begin position="191"/>
        <end position="277"/>
    </location>
</feature>
<feature type="region of interest" description="Disordered" evidence="2">
    <location>
        <begin position="367"/>
        <end position="429"/>
    </location>
</feature>
<dbReference type="Gene3D" id="3.30.70.1790">
    <property type="entry name" value="RepB DNA-primase, N-terminal domain"/>
    <property type="match status" value="1"/>
</dbReference>
<feature type="compositionally biased region" description="Basic and acidic residues" evidence="2">
    <location>
        <begin position="178"/>
        <end position="205"/>
    </location>
</feature>
<evidence type="ECO:0000259" key="3">
    <source>
        <dbReference type="Pfam" id="PF03432"/>
    </source>
</evidence>
<evidence type="ECO:0000313" key="9">
    <source>
        <dbReference type="Proteomes" id="UP000776983"/>
    </source>
</evidence>